<dbReference type="EMBL" id="GEBQ01007742">
    <property type="protein sequence ID" value="JAT32235.1"/>
    <property type="molecule type" value="Transcribed_RNA"/>
</dbReference>
<evidence type="ECO:0008006" key="3">
    <source>
        <dbReference type="Google" id="ProtNLM"/>
    </source>
</evidence>
<organism evidence="2">
    <name type="scientific">Graphocephala atropunctata</name>
    <dbReference type="NCBI Taxonomy" id="36148"/>
    <lineage>
        <taxon>Eukaryota</taxon>
        <taxon>Metazoa</taxon>
        <taxon>Ecdysozoa</taxon>
        <taxon>Arthropoda</taxon>
        <taxon>Hexapoda</taxon>
        <taxon>Insecta</taxon>
        <taxon>Pterygota</taxon>
        <taxon>Neoptera</taxon>
        <taxon>Paraneoptera</taxon>
        <taxon>Hemiptera</taxon>
        <taxon>Auchenorrhyncha</taxon>
        <taxon>Membracoidea</taxon>
        <taxon>Cicadellidae</taxon>
        <taxon>Cicadellinae</taxon>
        <taxon>Cicadellini</taxon>
        <taxon>Graphocephala</taxon>
    </lineage>
</organism>
<feature type="compositionally biased region" description="Polar residues" evidence="1">
    <location>
        <begin position="153"/>
        <end position="163"/>
    </location>
</feature>
<feature type="region of interest" description="Disordered" evidence="1">
    <location>
        <begin position="153"/>
        <end position="194"/>
    </location>
</feature>
<dbReference type="CDD" id="cd00167">
    <property type="entry name" value="SANT"/>
    <property type="match status" value="1"/>
</dbReference>
<proteinExistence type="predicted"/>
<dbReference type="AlphaFoldDB" id="A0A1B6M8H3"/>
<feature type="compositionally biased region" description="Polar residues" evidence="1">
    <location>
        <begin position="54"/>
        <end position="69"/>
    </location>
</feature>
<feature type="compositionally biased region" description="Basic and acidic residues" evidence="1">
    <location>
        <begin position="175"/>
        <end position="188"/>
    </location>
</feature>
<feature type="compositionally biased region" description="Low complexity" evidence="1">
    <location>
        <begin position="101"/>
        <end position="113"/>
    </location>
</feature>
<feature type="compositionally biased region" description="Acidic residues" evidence="1">
    <location>
        <begin position="437"/>
        <end position="449"/>
    </location>
</feature>
<name>A0A1B6M8H3_9HEMI</name>
<gene>
    <name evidence="2" type="ORF">g.21200</name>
</gene>
<feature type="compositionally biased region" description="Basic and acidic residues" evidence="1">
    <location>
        <begin position="85"/>
        <end position="95"/>
    </location>
</feature>
<feature type="region of interest" description="Disordered" evidence="1">
    <location>
        <begin position="54"/>
        <end position="140"/>
    </location>
</feature>
<feature type="region of interest" description="Disordered" evidence="1">
    <location>
        <begin position="437"/>
        <end position="456"/>
    </location>
</feature>
<sequence>MESETVLNDLVLSSSEDQRQLDFGDLVESQLDSLELSLSSEVNSFDVGRRKISQCEQSPAVNTNSTLSESDLPCDSESSQVSEALEIRNKSKESSHTNFVQSNKDNSSQKNKSLTAAVDSKQTKQYCIDSRPGTSSECQQDFGCETEESFASLTNQEDSFQQDKSPEKRKRSRKQREEDLTDTKPRRESQRKRKCTQIMNYEKEHTEKHTWSVKEKKELLKALEKWGPDNVKALQMELPGRSKTKIINQIKIWKELAQTSVEKRLVTEMRHSDNATVNSVNRLDEWIEHFAGIEEVSSNKLFALSNVFLLIAEYGNFPLPSESNNVDFRAMYRYIHCMLNGIPYYGLNRATAKVLNTSIVDLFALVKEYQHFSNPQQHLFSSLLRVKPRCRTYGRPSNWGTATLKNPNSIMNLPDINPLNIPPYVLAKPDVVDYECEDDDDSSDVDSDCDNNKTTN</sequence>
<protein>
    <recommendedName>
        <fullName evidence="3">Myb-like domain-containing protein</fullName>
    </recommendedName>
</protein>
<evidence type="ECO:0000256" key="1">
    <source>
        <dbReference type="SAM" id="MobiDB-lite"/>
    </source>
</evidence>
<reference evidence="2" key="1">
    <citation type="submission" date="2015-11" db="EMBL/GenBank/DDBJ databases">
        <title>De novo transcriptome assembly of four potential Pierce s Disease insect vectors from Arizona vineyards.</title>
        <authorList>
            <person name="Tassone E.E."/>
        </authorList>
    </citation>
    <scope>NUCLEOTIDE SEQUENCE</scope>
</reference>
<evidence type="ECO:0000313" key="2">
    <source>
        <dbReference type="EMBL" id="JAT32235.1"/>
    </source>
</evidence>
<accession>A0A1B6M8H3</accession>
<dbReference type="InterPro" id="IPR001005">
    <property type="entry name" value="SANT/Myb"/>
</dbReference>